<organism evidence="9 10">
    <name type="scientific">Dyella thiooxydans</name>
    <dbReference type="NCBI Taxonomy" id="445710"/>
    <lineage>
        <taxon>Bacteria</taxon>
        <taxon>Pseudomonadati</taxon>
        <taxon>Pseudomonadota</taxon>
        <taxon>Gammaproteobacteria</taxon>
        <taxon>Lysobacterales</taxon>
        <taxon>Rhodanobacteraceae</taxon>
        <taxon>Dyella</taxon>
    </lineage>
</organism>
<dbReference type="InterPro" id="IPR036909">
    <property type="entry name" value="Cyt_c-like_dom_sf"/>
</dbReference>
<dbReference type="KEGG" id="dtx:ATSB10_34820"/>
<dbReference type="AlphaFoldDB" id="A0A160N4F6"/>
<dbReference type="Pfam" id="PF03150">
    <property type="entry name" value="CCP_MauG"/>
    <property type="match status" value="1"/>
</dbReference>
<dbReference type="GO" id="GO:0004130">
    <property type="term" value="F:cytochrome-c peroxidase activity"/>
    <property type="evidence" value="ECO:0007669"/>
    <property type="project" value="TreeGrafter"/>
</dbReference>
<dbReference type="Proteomes" id="UP000077255">
    <property type="component" value="Chromosome"/>
</dbReference>
<protein>
    <recommendedName>
        <fullName evidence="8">Cytochrome c domain-containing protein</fullName>
    </recommendedName>
</protein>
<evidence type="ECO:0000256" key="6">
    <source>
        <dbReference type="ARBA" id="ARBA00023004"/>
    </source>
</evidence>
<dbReference type="PATRIC" id="fig|445710.3.peg.3481"/>
<keyword evidence="10" id="KW-1185">Reference proteome</keyword>
<dbReference type="PANTHER" id="PTHR30600:SF10">
    <property type="entry name" value="BLL6722 PROTEIN"/>
    <property type="match status" value="1"/>
</dbReference>
<dbReference type="GO" id="GO:0030313">
    <property type="term" value="C:cell envelope"/>
    <property type="evidence" value="ECO:0007669"/>
    <property type="project" value="UniProtKB-SubCell"/>
</dbReference>
<sequence>MWWSDRHMTRISQKFPGPPVRRRGVSALLPGLLGLLGLFGGGLLVQRVAHASADAGGINLHPVTLRLPPDAPLSAVARLGKALFFDPMLSGSGRQSCASCHSPAFGYNPPNARVVQAGGMYMKQAGFRPPPSLAYLYRQQPFGIGPDTVDNDVPVNLDRLAASVRNDSRARKSAGTRPAGVAMVPQGGLFWDGRADSLQRQAIIPMLNPVEMANRDVASVAKKLARSRYRATFAQLFGPGIVDDPAQLVDEAMFAIGRFELEDPSFHSFTSKYDAWLEGRARLTPSEARGLALFNDPHKGNCAACHLSRPSRDGLPPLFTDTQYEALGVPRNPAIPANRDPRFFDMGLCGPFRRDLASQTQYCGMFLTPTLRNVDRRKVFFHNGVYRTLRQVLDFYNLRAVAPQKIYPRGADGQVAIDDDLPVAYRGNIDTADAPFDRHVGDQPPLSERDIDDLIAFLHMLDDGYAARPASPRAGTSAR</sequence>
<evidence type="ECO:0000256" key="7">
    <source>
        <dbReference type="PROSITE-ProRule" id="PRU00433"/>
    </source>
</evidence>
<evidence type="ECO:0000259" key="8">
    <source>
        <dbReference type="PROSITE" id="PS51007"/>
    </source>
</evidence>
<name>A0A160N4F6_9GAMM</name>
<evidence type="ECO:0000256" key="5">
    <source>
        <dbReference type="ARBA" id="ARBA00023002"/>
    </source>
</evidence>
<reference evidence="9 10" key="1">
    <citation type="submission" date="2016-02" db="EMBL/GenBank/DDBJ databases">
        <title>Complete genome sequencing and analysis of ATSB10, Dyella thiooxydans isolated from rhizosphere soil of sunflower (Helianthus annuus L.).</title>
        <authorList>
            <person name="Lee Y."/>
            <person name="Hwangbo K."/>
            <person name="Chung H."/>
            <person name="Yoo J."/>
            <person name="Kim K.Y."/>
            <person name="Sa T.M."/>
            <person name="Um Y."/>
            <person name="Madhaiyan M."/>
        </authorList>
    </citation>
    <scope>NUCLEOTIDE SEQUENCE [LARGE SCALE GENOMIC DNA]</scope>
    <source>
        <strain evidence="9 10">ATSB10</strain>
    </source>
</reference>
<evidence type="ECO:0000313" key="10">
    <source>
        <dbReference type="Proteomes" id="UP000077255"/>
    </source>
</evidence>
<proteinExistence type="predicted"/>
<keyword evidence="4" id="KW-0732">Signal</keyword>
<feature type="domain" description="Cytochrome c" evidence="8">
    <location>
        <begin position="75"/>
        <end position="211"/>
    </location>
</feature>
<dbReference type="GO" id="GO:0009055">
    <property type="term" value="F:electron transfer activity"/>
    <property type="evidence" value="ECO:0007669"/>
    <property type="project" value="InterPro"/>
</dbReference>
<keyword evidence="3 7" id="KW-0479">Metal-binding</keyword>
<evidence type="ECO:0000256" key="4">
    <source>
        <dbReference type="ARBA" id="ARBA00022729"/>
    </source>
</evidence>
<dbReference type="Gene3D" id="1.10.760.10">
    <property type="entry name" value="Cytochrome c-like domain"/>
    <property type="match status" value="2"/>
</dbReference>
<dbReference type="EMBL" id="CP014841">
    <property type="protein sequence ID" value="AND70936.1"/>
    <property type="molecule type" value="Genomic_DNA"/>
</dbReference>
<comment type="subcellular location">
    <subcellularLocation>
        <location evidence="1">Cell envelope</location>
    </subcellularLocation>
</comment>
<dbReference type="GO" id="GO:0046872">
    <property type="term" value="F:metal ion binding"/>
    <property type="evidence" value="ECO:0007669"/>
    <property type="project" value="UniProtKB-KW"/>
</dbReference>
<dbReference type="GO" id="GO:0020037">
    <property type="term" value="F:heme binding"/>
    <property type="evidence" value="ECO:0007669"/>
    <property type="project" value="InterPro"/>
</dbReference>
<evidence type="ECO:0000313" key="9">
    <source>
        <dbReference type="EMBL" id="AND70936.1"/>
    </source>
</evidence>
<evidence type="ECO:0000256" key="1">
    <source>
        <dbReference type="ARBA" id="ARBA00004196"/>
    </source>
</evidence>
<dbReference type="InterPro" id="IPR009056">
    <property type="entry name" value="Cyt_c-like_dom"/>
</dbReference>
<evidence type="ECO:0000256" key="3">
    <source>
        <dbReference type="ARBA" id="ARBA00022723"/>
    </source>
</evidence>
<gene>
    <name evidence="9" type="ORF">ATSB10_34820</name>
</gene>
<feature type="domain" description="Cytochrome c" evidence="8">
    <location>
        <begin position="285"/>
        <end position="462"/>
    </location>
</feature>
<keyword evidence="2 7" id="KW-0349">Heme</keyword>
<keyword evidence="5" id="KW-0560">Oxidoreductase</keyword>
<dbReference type="InterPro" id="IPR051395">
    <property type="entry name" value="Cytochrome_c_Peroxidase/MauG"/>
</dbReference>
<evidence type="ECO:0000256" key="2">
    <source>
        <dbReference type="ARBA" id="ARBA00022617"/>
    </source>
</evidence>
<dbReference type="InterPro" id="IPR004852">
    <property type="entry name" value="Di-haem_cyt_c_peroxidsae"/>
</dbReference>
<accession>A0A160N4F6</accession>
<dbReference type="SUPFAM" id="SSF46626">
    <property type="entry name" value="Cytochrome c"/>
    <property type="match status" value="2"/>
</dbReference>
<dbReference type="PANTHER" id="PTHR30600">
    <property type="entry name" value="CYTOCHROME C PEROXIDASE-RELATED"/>
    <property type="match status" value="1"/>
</dbReference>
<dbReference type="PROSITE" id="PS51007">
    <property type="entry name" value="CYTC"/>
    <property type="match status" value="2"/>
</dbReference>
<dbReference type="STRING" id="445710.ATSB10_34820"/>
<keyword evidence="6 7" id="KW-0408">Iron</keyword>